<reference evidence="2 3" key="1">
    <citation type="submission" date="2019-07" db="EMBL/GenBank/DDBJ databases">
        <title>Whole genome shotgun sequence of Nocardia ninae NBRC 108245.</title>
        <authorList>
            <person name="Hosoyama A."/>
            <person name="Uohara A."/>
            <person name="Ohji S."/>
            <person name="Ichikawa N."/>
        </authorList>
    </citation>
    <scope>NUCLEOTIDE SEQUENCE [LARGE SCALE GENOMIC DNA]</scope>
    <source>
        <strain evidence="2 3">NBRC 108245</strain>
    </source>
</reference>
<evidence type="ECO:0008006" key="4">
    <source>
        <dbReference type="Google" id="ProtNLM"/>
    </source>
</evidence>
<dbReference type="AlphaFoldDB" id="A0A511M7C0"/>
<dbReference type="Proteomes" id="UP000321424">
    <property type="component" value="Unassembled WGS sequence"/>
</dbReference>
<dbReference type="InterPro" id="IPR021454">
    <property type="entry name" value="DUF3105"/>
</dbReference>
<feature type="compositionally biased region" description="Low complexity" evidence="1">
    <location>
        <begin position="223"/>
        <end position="242"/>
    </location>
</feature>
<name>A0A511M7C0_9NOCA</name>
<evidence type="ECO:0000256" key="1">
    <source>
        <dbReference type="SAM" id="MobiDB-lite"/>
    </source>
</evidence>
<feature type="region of interest" description="Disordered" evidence="1">
    <location>
        <begin position="188"/>
        <end position="248"/>
    </location>
</feature>
<proteinExistence type="predicted"/>
<keyword evidence="3" id="KW-1185">Reference proteome</keyword>
<comment type="caution">
    <text evidence="2">The sequence shown here is derived from an EMBL/GenBank/DDBJ whole genome shotgun (WGS) entry which is preliminary data.</text>
</comment>
<protein>
    <recommendedName>
        <fullName evidence="4">DUF3105 domain-containing protein</fullName>
    </recommendedName>
</protein>
<evidence type="ECO:0000313" key="3">
    <source>
        <dbReference type="Proteomes" id="UP000321424"/>
    </source>
</evidence>
<dbReference type="Pfam" id="PF11303">
    <property type="entry name" value="DUF3105"/>
    <property type="match status" value="1"/>
</dbReference>
<accession>A0A511M7C0</accession>
<sequence>MRALTGGRRMRWDMVGAAVVIVALIGVLAYNYVPKYLDQADAQRYSPSAAQPDPSDRIDGVEKKEYPAGKHVAGSQRVAYNQSPPFGGPHDQYWATCTGMAYPQPIRSENAVHSLEHGAVWITYNADLVGERDVAALQAKVKGKPYMLMSPYPGLSAPVTLQSWGRQLEVDSADDKRIDQFITALRQNQNTHPEFGASCSTPGGGFDPNKPPPFDPTPPGPDAVPVEGAAAPAAPAPGTASPEVDGGN</sequence>
<organism evidence="2 3">
    <name type="scientific">Nocardia ninae NBRC 108245</name>
    <dbReference type="NCBI Taxonomy" id="1210091"/>
    <lineage>
        <taxon>Bacteria</taxon>
        <taxon>Bacillati</taxon>
        <taxon>Actinomycetota</taxon>
        <taxon>Actinomycetes</taxon>
        <taxon>Mycobacteriales</taxon>
        <taxon>Nocardiaceae</taxon>
        <taxon>Nocardia</taxon>
    </lineage>
</organism>
<dbReference type="EMBL" id="BJXA01000003">
    <property type="protein sequence ID" value="GEM36481.1"/>
    <property type="molecule type" value="Genomic_DNA"/>
</dbReference>
<gene>
    <name evidence="2" type="ORF">NN4_10000</name>
</gene>
<feature type="compositionally biased region" description="Pro residues" evidence="1">
    <location>
        <begin position="209"/>
        <end position="222"/>
    </location>
</feature>
<evidence type="ECO:0000313" key="2">
    <source>
        <dbReference type="EMBL" id="GEM36481.1"/>
    </source>
</evidence>